<organism evidence="4">
    <name type="scientific">Brachionus plicatilis</name>
    <name type="common">Marine rotifer</name>
    <name type="synonym">Brachionus muelleri</name>
    <dbReference type="NCBI Taxonomy" id="10195"/>
    <lineage>
        <taxon>Eukaryota</taxon>
        <taxon>Metazoa</taxon>
        <taxon>Spiralia</taxon>
        <taxon>Gnathifera</taxon>
        <taxon>Rotifera</taxon>
        <taxon>Eurotatoria</taxon>
        <taxon>Monogononta</taxon>
        <taxon>Pseudotrocha</taxon>
        <taxon>Ploima</taxon>
        <taxon>Brachionidae</taxon>
        <taxon>Brachionus</taxon>
    </lineage>
</organism>
<dbReference type="PANTHER" id="PTHR48043">
    <property type="entry name" value="EG:EG0003.4 PROTEIN-RELATED"/>
    <property type="match status" value="1"/>
</dbReference>
<dbReference type="CDD" id="cd03784">
    <property type="entry name" value="GT1_Gtf-like"/>
    <property type="match status" value="1"/>
</dbReference>
<keyword evidence="3 4" id="KW-0808">Transferase</keyword>
<dbReference type="Pfam" id="PF00201">
    <property type="entry name" value="UDPGT"/>
    <property type="match status" value="1"/>
</dbReference>
<reference evidence="4" key="1">
    <citation type="journal article" date="2020" name="Comp. Biochem. Physiol. Part D Genomics Proteomics">
        <title>The genome of the marine monogonont rotifer Brachionus rotundiformis and insight into species-specific detoxification components in Brachionus spp.</title>
        <authorList>
            <person name="Kang H.M."/>
            <person name="Kim M.S."/>
            <person name="Choi B.S."/>
            <person name="Kim D.H."/>
            <person name="Kim H.J."/>
            <person name="Hwang U.K."/>
            <person name="Hagiwara A."/>
            <person name="Lee J.S."/>
        </authorList>
    </citation>
    <scope>NUCLEOTIDE SEQUENCE</scope>
</reference>
<dbReference type="AlphaFoldDB" id="A0A7H9SNJ1"/>
<dbReference type="SUPFAM" id="SSF53756">
    <property type="entry name" value="UDP-Glycosyltransferase/glycogen phosphorylase"/>
    <property type="match status" value="1"/>
</dbReference>
<evidence type="ECO:0000256" key="2">
    <source>
        <dbReference type="ARBA" id="ARBA00022676"/>
    </source>
</evidence>
<evidence type="ECO:0000313" key="4">
    <source>
        <dbReference type="EMBL" id="QNH67990.1"/>
    </source>
</evidence>
<sequence>MKLFKNKRYGSVETQRTDRVIFLWSVPANGHLNPTLCYANELLKALPEMNCSKLVFYSGKSFKDLILNLPNNRGKDLIEFRDYELEKNTGTENLLKLIMNFNTKPGTLFRVFQCYENSIKLGAKHLFQRLIQDMHNDQPVLILYDQALFFPKIACELYSKKYSCAKPLHVSYVTTFMCARGIYPYWSDLEKMGLLGNNLSKRDKIRTFFILGNDFFHYLFTYYKTLWWDLHFSFLDLVLRCELPLSQVQMIDQNMNLVFVMPEVQPRLEYFQNKGNIKFVGPSVDEVVRSNISQKKTDMDQYVERIEEFLAANLVNSLGGVKSTFMRSESTGENFKKYHKPIIYVSMGTVFNNENSNLFRILIEGCKKFSDTYAIIISTGDEKTYQKYAGLYTNDNILLIPHTPQVEILKRTHLFITHAGMNSVSEAMNYGVPIICIPLSGDQPFVAWRVADELGMGIRLQPDESLTVEKVISSISNILNDPSYRLKAQSLSKLSQNYAGHKTAVEYTIKALRDHESKMLI</sequence>
<accession>A0A7H9SNJ1</accession>
<reference evidence="4" key="2">
    <citation type="submission" date="2020-05" db="EMBL/GenBank/DDBJ databases">
        <authorList>
            <person name="Kang H.-M."/>
            <person name="Kim M.-S."/>
            <person name="Lee J.-S."/>
        </authorList>
    </citation>
    <scope>NUCLEOTIDE SEQUENCE</scope>
</reference>
<dbReference type="InterPro" id="IPR050271">
    <property type="entry name" value="UDP-glycosyltransferase"/>
</dbReference>
<name>A0A7H9SNJ1_BRAPC</name>
<evidence type="ECO:0000256" key="3">
    <source>
        <dbReference type="ARBA" id="ARBA00022679"/>
    </source>
</evidence>
<protein>
    <submittedName>
        <fullName evidence="4">UDP-glucuronosyltransferase-like protein 1</fullName>
    </submittedName>
</protein>
<keyword evidence="2" id="KW-0328">Glycosyltransferase</keyword>
<dbReference type="Gene3D" id="3.40.50.2000">
    <property type="entry name" value="Glycogen Phosphorylase B"/>
    <property type="match status" value="2"/>
</dbReference>
<comment type="similarity">
    <text evidence="1">Belongs to the UDP-glycosyltransferase family.</text>
</comment>
<dbReference type="PANTHER" id="PTHR48043:SF145">
    <property type="entry name" value="FI06409P-RELATED"/>
    <property type="match status" value="1"/>
</dbReference>
<dbReference type="InterPro" id="IPR002213">
    <property type="entry name" value="UDP_glucos_trans"/>
</dbReference>
<dbReference type="GO" id="GO:0008194">
    <property type="term" value="F:UDP-glycosyltransferase activity"/>
    <property type="evidence" value="ECO:0007669"/>
    <property type="project" value="InterPro"/>
</dbReference>
<evidence type="ECO:0000256" key="1">
    <source>
        <dbReference type="ARBA" id="ARBA00009995"/>
    </source>
</evidence>
<proteinExistence type="evidence at transcript level"/>
<dbReference type="EMBL" id="MT524935">
    <property type="protein sequence ID" value="QNH67990.1"/>
    <property type="molecule type" value="mRNA"/>
</dbReference>